<organism evidence="7 8">
    <name type="scientific">Pseudohongiella nitratireducens</name>
    <dbReference type="NCBI Taxonomy" id="1768907"/>
    <lineage>
        <taxon>Bacteria</taxon>
        <taxon>Pseudomonadati</taxon>
        <taxon>Pseudomonadota</taxon>
        <taxon>Gammaproteobacteria</taxon>
        <taxon>Pseudomonadales</taxon>
        <taxon>Pseudohongiellaceae</taxon>
        <taxon>Pseudohongiella</taxon>
    </lineage>
</organism>
<dbReference type="SUPFAM" id="SSF53448">
    <property type="entry name" value="Nucleotide-diphospho-sugar transferases"/>
    <property type="match status" value="2"/>
</dbReference>
<gene>
    <name evidence="7" type="ORF">GCM10011403_13290</name>
</gene>
<dbReference type="InterPro" id="IPR001173">
    <property type="entry name" value="Glyco_trans_2-like"/>
</dbReference>
<evidence type="ECO:0000313" key="8">
    <source>
        <dbReference type="Proteomes" id="UP000627715"/>
    </source>
</evidence>
<dbReference type="Pfam" id="PF00535">
    <property type="entry name" value="Glycos_transf_2"/>
    <property type="match status" value="1"/>
</dbReference>
<dbReference type="InterPro" id="IPR026461">
    <property type="entry name" value="Trfase_2_rSAM/seldom_assoc"/>
</dbReference>
<dbReference type="PANTHER" id="PTHR43646:SF2">
    <property type="entry name" value="GLYCOSYLTRANSFERASE 2-LIKE DOMAIN-CONTAINING PROTEIN"/>
    <property type="match status" value="1"/>
</dbReference>
<evidence type="ECO:0000313" key="7">
    <source>
        <dbReference type="EMBL" id="GGG57382.1"/>
    </source>
</evidence>
<dbReference type="InterPro" id="IPR018641">
    <property type="entry name" value="Trfase_1_rSAM/seldom-assoc"/>
</dbReference>
<evidence type="ECO:0000256" key="3">
    <source>
        <dbReference type="ARBA" id="ARBA00022676"/>
    </source>
</evidence>
<dbReference type="EMBL" id="BMIY01000005">
    <property type="protein sequence ID" value="GGG57382.1"/>
    <property type="molecule type" value="Genomic_DNA"/>
</dbReference>
<keyword evidence="3" id="KW-0328">Glycosyltransferase</keyword>
<dbReference type="InterPro" id="IPR029044">
    <property type="entry name" value="Nucleotide-diphossugar_trans"/>
</dbReference>
<comment type="subcellular location">
    <subcellularLocation>
        <location evidence="1">Cell membrane</location>
    </subcellularLocation>
</comment>
<keyword evidence="8" id="KW-1185">Reference proteome</keyword>
<reference evidence="7" key="2">
    <citation type="submission" date="2020-09" db="EMBL/GenBank/DDBJ databases">
        <authorList>
            <person name="Sun Q."/>
            <person name="Zhou Y."/>
        </authorList>
    </citation>
    <scope>NUCLEOTIDE SEQUENCE</scope>
    <source>
        <strain evidence="7">CGMCC 1.15425</strain>
    </source>
</reference>
<evidence type="ECO:0000259" key="6">
    <source>
        <dbReference type="Pfam" id="PF00535"/>
    </source>
</evidence>
<dbReference type="Pfam" id="PF09837">
    <property type="entry name" value="DUF2064"/>
    <property type="match status" value="1"/>
</dbReference>
<keyword evidence="2" id="KW-1003">Cell membrane</keyword>
<evidence type="ECO:0000256" key="2">
    <source>
        <dbReference type="ARBA" id="ARBA00022475"/>
    </source>
</evidence>
<feature type="domain" description="Glycosyltransferase 2-like" evidence="6">
    <location>
        <begin position="5"/>
        <end position="98"/>
    </location>
</feature>
<dbReference type="Gene3D" id="3.90.550.10">
    <property type="entry name" value="Spore Coat Polysaccharide Biosynthesis Protein SpsA, Chain A"/>
    <property type="match status" value="2"/>
</dbReference>
<dbReference type="AlphaFoldDB" id="A0A917LUI8"/>
<evidence type="ECO:0000256" key="4">
    <source>
        <dbReference type="ARBA" id="ARBA00022679"/>
    </source>
</evidence>
<reference evidence="7" key="1">
    <citation type="journal article" date="2014" name="Int. J. Syst. Evol. Microbiol.">
        <title>Complete genome sequence of Corynebacterium casei LMG S-19264T (=DSM 44701T), isolated from a smear-ripened cheese.</title>
        <authorList>
            <consortium name="US DOE Joint Genome Institute (JGI-PGF)"/>
            <person name="Walter F."/>
            <person name="Albersmeier A."/>
            <person name="Kalinowski J."/>
            <person name="Ruckert C."/>
        </authorList>
    </citation>
    <scope>NUCLEOTIDE SEQUENCE</scope>
    <source>
        <strain evidence="7">CGMCC 1.15425</strain>
    </source>
</reference>
<dbReference type="RefSeq" id="WP_068813081.1">
    <property type="nucleotide sequence ID" value="NZ_BMIY01000005.1"/>
</dbReference>
<accession>A0A917LUI8</accession>
<keyword evidence="4" id="KW-0808">Transferase</keyword>
<evidence type="ECO:0000256" key="5">
    <source>
        <dbReference type="ARBA" id="ARBA00023136"/>
    </source>
</evidence>
<dbReference type="CDD" id="cd02522">
    <property type="entry name" value="GT_2_like_a"/>
    <property type="match status" value="1"/>
</dbReference>
<dbReference type="PANTHER" id="PTHR43646">
    <property type="entry name" value="GLYCOSYLTRANSFERASE"/>
    <property type="match status" value="1"/>
</dbReference>
<sequence>MTPISIIIPVLDEAKALAQHLPALQQWQSEGHEVIVVDGGSQDDSVAVAAEFADRIVHAPAGRASQMNAGARLAYGDLLLFLHIDTQLPEEGMRQLQQVSATEGVGWGRFDIRLSGRAPAFRIIERAINWRSWASGVATGDQAIFVDRRLFMALGGYQSIPLMEDVELSKRLRKVCRPLCIRHQAVTSSRRWEQGGILKTTALMWWLRWRYFVGASPAILHRRYYPDRYRPENESRVSTRLLLFAKVPERGNVKTRIQPMLGVDGAMDLHQRLIRYTWRRLAGSQGALGIRSELWASGIGGDTFFAALKPTPYLAIQTGQDLGERMWSAASHALETAQYVVIVGADCPSVDLDYVQEAVTALKRGVPVVLGPADDGGYVLLGVRRPLIPEMFSDIPWGSDQVLKRTRSRLREQGVGWQELSPRWDVDRPEDLKRLAELPQWADSAN</sequence>
<dbReference type="GO" id="GO:0016757">
    <property type="term" value="F:glycosyltransferase activity"/>
    <property type="evidence" value="ECO:0007669"/>
    <property type="project" value="UniProtKB-KW"/>
</dbReference>
<dbReference type="NCBIfam" id="TIGR04282">
    <property type="entry name" value="glyco_like_cofC"/>
    <property type="match status" value="1"/>
</dbReference>
<name>A0A917LUI8_9GAMM</name>
<dbReference type="OrthoDB" id="5291101at2"/>
<dbReference type="NCBIfam" id="TIGR04283">
    <property type="entry name" value="glyco_like_mftF"/>
    <property type="match status" value="1"/>
</dbReference>
<comment type="caution">
    <text evidence="7">The sequence shown here is derived from an EMBL/GenBank/DDBJ whole genome shotgun (WGS) entry which is preliminary data.</text>
</comment>
<keyword evidence="5" id="KW-0472">Membrane</keyword>
<dbReference type="Proteomes" id="UP000627715">
    <property type="component" value="Unassembled WGS sequence"/>
</dbReference>
<evidence type="ECO:0000256" key="1">
    <source>
        <dbReference type="ARBA" id="ARBA00004236"/>
    </source>
</evidence>
<proteinExistence type="predicted"/>
<dbReference type="GO" id="GO:0005886">
    <property type="term" value="C:plasma membrane"/>
    <property type="evidence" value="ECO:0007669"/>
    <property type="project" value="UniProtKB-SubCell"/>
</dbReference>
<protein>
    <recommendedName>
        <fullName evidence="6">Glycosyltransferase 2-like domain-containing protein</fullName>
    </recommendedName>
</protein>